<dbReference type="EMBL" id="CAJJDM010000061">
    <property type="protein sequence ID" value="CAD8078516.1"/>
    <property type="molecule type" value="Genomic_DNA"/>
</dbReference>
<feature type="transmembrane region" description="Helical" evidence="2">
    <location>
        <begin position="12"/>
        <end position="33"/>
    </location>
</feature>
<feature type="transmembrane region" description="Helical" evidence="2">
    <location>
        <begin position="126"/>
        <end position="146"/>
    </location>
</feature>
<keyword evidence="2" id="KW-0472">Membrane</keyword>
<dbReference type="AlphaFoldDB" id="A0A8S1MNL2"/>
<comment type="caution">
    <text evidence="3">The sequence shown here is derived from an EMBL/GenBank/DDBJ whole genome shotgun (WGS) entry which is preliminary data.</text>
</comment>
<evidence type="ECO:0008006" key="5">
    <source>
        <dbReference type="Google" id="ProtNLM"/>
    </source>
</evidence>
<evidence type="ECO:0000313" key="3">
    <source>
        <dbReference type="EMBL" id="CAD8078516.1"/>
    </source>
</evidence>
<evidence type="ECO:0000256" key="1">
    <source>
        <dbReference type="SAM" id="Coils"/>
    </source>
</evidence>
<keyword evidence="2" id="KW-0812">Transmembrane</keyword>
<sequence length="361" mass="43582">MNRLLEYQQFAIFEIVITICLTIFFIIANKFLIMNVINKNKTIIKTLHLLSKSQIVTSIQYIAWLKLQLRFLIDLETMKFLNSKTTQTSYCEQQTKYDNQELSVQINAKANSYLESAQWIKIKISFLLYYLLFSLIISSFVFYYLLFLQAFQNGALEIFNENQFVKNRSHLYAMISIKELYIYEYIDNSNKVINEIKNNVQEFINQIQDEQNEIYETNIDQVFQMFYGNYCELILGFILIQLQKQCQIQELMSMIPVNINQVVHLQEDQINIIYYQVKLQYLLQIQMIRDMINQLQIHYLNLVKYKTMLMKLNNLHLIYGVNNTFYMQIMKCFQIFYQCILYLKKQMFNVIFYIYFLCILY</sequence>
<gene>
    <name evidence="3" type="ORF">PPRIM_AZ9-3.1.T0600086</name>
</gene>
<proteinExistence type="predicted"/>
<organism evidence="3 4">
    <name type="scientific">Paramecium primaurelia</name>
    <dbReference type="NCBI Taxonomy" id="5886"/>
    <lineage>
        <taxon>Eukaryota</taxon>
        <taxon>Sar</taxon>
        <taxon>Alveolata</taxon>
        <taxon>Ciliophora</taxon>
        <taxon>Intramacronucleata</taxon>
        <taxon>Oligohymenophorea</taxon>
        <taxon>Peniculida</taxon>
        <taxon>Parameciidae</taxon>
        <taxon>Paramecium</taxon>
    </lineage>
</organism>
<evidence type="ECO:0000256" key="2">
    <source>
        <dbReference type="SAM" id="Phobius"/>
    </source>
</evidence>
<evidence type="ECO:0000313" key="4">
    <source>
        <dbReference type="Proteomes" id="UP000688137"/>
    </source>
</evidence>
<reference evidence="3" key="1">
    <citation type="submission" date="2021-01" db="EMBL/GenBank/DDBJ databases">
        <authorList>
            <consortium name="Genoscope - CEA"/>
            <person name="William W."/>
        </authorList>
    </citation>
    <scope>NUCLEOTIDE SEQUENCE</scope>
</reference>
<protein>
    <recommendedName>
        <fullName evidence="5">Transmembrane protein</fullName>
    </recommendedName>
</protein>
<keyword evidence="4" id="KW-1185">Reference proteome</keyword>
<dbReference type="Proteomes" id="UP000688137">
    <property type="component" value="Unassembled WGS sequence"/>
</dbReference>
<accession>A0A8S1MNL2</accession>
<name>A0A8S1MNL2_PARPR</name>
<keyword evidence="1" id="KW-0175">Coiled coil</keyword>
<keyword evidence="2" id="KW-1133">Transmembrane helix</keyword>
<feature type="coiled-coil region" evidence="1">
    <location>
        <begin position="186"/>
        <end position="213"/>
    </location>
</feature>